<proteinExistence type="predicted"/>
<feature type="transmembrane region" description="Helical" evidence="1">
    <location>
        <begin position="25"/>
        <end position="44"/>
    </location>
</feature>
<keyword evidence="3" id="KW-1185">Reference proteome</keyword>
<dbReference type="AlphaFoldDB" id="A0A9P4KD86"/>
<comment type="caution">
    <text evidence="2">The sequence shown here is derived from an EMBL/GenBank/DDBJ whole genome shotgun (WGS) entry which is preliminary data.</text>
</comment>
<gene>
    <name evidence="2" type="ORF">CC78DRAFT_577637</name>
</gene>
<evidence type="ECO:0000313" key="2">
    <source>
        <dbReference type="EMBL" id="KAF2267099.1"/>
    </source>
</evidence>
<dbReference type="EMBL" id="ML986594">
    <property type="protein sequence ID" value="KAF2267099.1"/>
    <property type="molecule type" value="Genomic_DNA"/>
</dbReference>
<keyword evidence="1" id="KW-1133">Transmembrane helix</keyword>
<reference evidence="3" key="1">
    <citation type="journal article" date="2020" name="Stud. Mycol.">
        <title>101 Dothideomycetes genomes: A test case for predicting lifestyles and emergence of pathogens.</title>
        <authorList>
            <person name="Haridas S."/>
            <person name="Albert R."/>
            <person name="Binder M."/>
            <person name="Bloem J."/>
            <person name="LaButti K."/>
            <person name="Salamov A."/>
            <person name="Andreopoulos B."/>
            <person name="Baker S."/>
            <person name="Barry K."/>
            <person name="Bills G."/>
            <person name="Bluhm B."/>
            <person name="Cannon C."/>
            <person name="Castanera R."/>
            <person name="Culley D."/>
            <person name="Daum C."/>
            <person name="Ezra D."/>
            <person name="Gonzalez J."/>
            <person name="Henrissat B."/>
            <person name="Kuo A."/>
            <person name="Liang C."/>
            <person name="Lipzen A."/>
            <person name="Lutzoni F."/>
            <person name="Magnuson J."/>
            <person name="Mondo S."/>
            <person name="Nolan M."/>
            <person name="Ohm R."/>
            <person name="Pangilinan J."/>
            <person name="Park H.-J."/>
            <person name="Ramirez L."/>
            <person name="Alfaro M."/>
            <person name="Sun H."/>
            <person name="Tritt A."/>
            <person name="Yoshinaga Y."/>
            <person name="Zwiers L.-H."/>
            <person name="Turgeon B."/>
            <person name="Goodwin S."/>
            <person name="Spatafora J."/>
            <person name="Crous P."/>
            <person name="Grigoriev I."/>
        </authorList>
    </citation>
    <scope>NUCLEOTIDE SEQUENCE [LARGE SCALE GENOMIC DNA]</scope>
    <source>
        <strain evidence="3">CBS 304.66</strain>
    </source>
</reference>
<keyword evidence="1" id="KW-0812">Transmembrane</keyword>
<sequence length="85" mass="9119">MGLNTISVLQAWVLQHQLQNYSSSAIGWIFSACPFFLHIAGAHVGEPFSAMCERSVAWVTLIFALWLTAGASEAAITASAVVFGF</sequence>
<accession>A0A9P4KD86</accession>
<evidence type="ECO:0000256" key="1">
    <source>
        <dbReference type="SAM" id="Phobius"/>
    </source>
</evidence>
<keyword evidence="1" id="KW-0472">Membrane</keyword>
<feature type="transmembrane region" description="Helical" evidence="1">
    <location>
        <begin position="56"/>
        <end position="83"/>
    </location>
</feature>
<protein>
    <submittedName>
        <fullName evidence="2">Uncharacterized protein</fullName>
    </submittedName>
</protein>
<organism evidence="2 3">
    <name type="scientific">Lojkania enalia</name>
    <dbReference type="NCBI Taxonomy" id="147567"/>
    <lineage>
        <taxon>Eukaryota</taxon>
        <taxon>Fungi</taxon>
        <taxon>Dikarya</taxon>
        <taxon>Ascomycota</taxon>
        <taxon>Pezizomycotina</taxon>
        <taxon>Dothideomycetes</taxon>
        <taxon>Pleosporomycetidae</taxon>
        <taxon>Pleosporales</taxon>
        <taxon>Pleosporales incertae sedis</taxon>
        <taxon>Lojkania</taxon>
    </lineage>
</organism>
<evidence type="ECO:0000313" key="3">
    <source>
        <dbReference type="Proteomes" id="UP000800093"/>
    </source>
</evidence>
<name>A0A9P4KD86_9PLEO</name>
<dbReference type="Proteomes" id="UP000800093">
    <property type="component" value="Unassembled WGS sequence"/>
</dbReference>